<dbReference type="InterPro" id="IPR036873">
    <property type="entry name" value="Rhodanese-like_dom_sf"/>
</dbReference>
<evidence type="ECO:0000259" key="2">
    <source>
        <dbReference type="PROSITE" id="PS50206"/>
    </source>
</evidence>
<dbReference type="Pfam" id="PF00581">
    <property type="entry name" value="Rhodanese"/>
    <property type="match status" value="1"/>
</dbReference>
<keyword evidence="4" id="KW-1185">Reference proteome</keyword>
<dbReference type="PANTHER" id="PTHR43031">
    <property type="entry name" value="FAD-DEPENDENT OXIDOREDUCTASE"/>
    <property type="match status" value="1"/>
</dbReference>
<keyword evidence="1" id="KW-0472">Membrane</keyword>
<feature type="transmembrane region" description="Helical" evidence="1">
    <location>
        <begin position="55"/>
        <end position="79"/>
    </location>
</feature>
<dbReference type="InterPro" id="IPR050229">
    <property type="entry name" value="GlpE_sulfurtransferase"/>
</dbReference>
<evidence type="ECO:0000256" key="1">
    <source>
        <dbReference type="SAM" id="Phobius"/>
    </source>
</evidence>
<keyword evidence="1" id="KW-0812">Transmembrane</keyword>
<dbReference type="AlphaFoldDB" id="I3CBF9"/>
<gene>
    <name evidence="3" type="ORF">BegalDRAFT_0025</name>
</gene>
<evidence type="ECO:0000313" key="3">
    <source>
        <dbReference type="EMBL" id="EIJ40952.1"/>
    </source>
</evidence>
<feature type="transmembrane region" description="Helical" evidence="1">
    <location>
        <begin position="100"/>
        <end position="120"/>
    </location>
</feature>
<dbReference type="Proteomes" id="UP000005744">
    <property type="component" value="Unassembled WGS sequence"/>
</dbReference>
<dbReference type="SUPFAM" id="SSF52821">
    <property type="entry name" value="Rhodanese/Cell cycle control phosphatase"/>
    <property type="match status" value="1"/>
</dbReference>
<dbReference type="InterPro" id="IPR001763">
    <property type="entry name" value="Rhodanese-like_dom"/>
</dbReference>
<dbReference type="RefSeq" id="WP_002682457.1">
    <property type="nucleotide sequence ID" value="NZ_JH600070.1"/>
</dbReference>
<name>I3CBF9_9GAMM</name>
<dbReference type="GO" id="GO:0016740">
    <property type="term" value="F:transferase activity"/>
    <property type="evidence" value="ECO:0007669"/>
    <property type="project" value="UniProtKB-KW"/>
</dbReference>
<dbReference type="OrthoDB" id="9814704at2"/>
<dbReference type="Pfam" id="PF14340">
    <property type="entry name" value="DUF4395"/>
    <property type="match status" value="1"/>
</dbReference>
<dbReference type="STRING" id="395493.BegalDRAFT_0025"/>
<dbReference type="EMBL" id="JH600070">
    <property type="protein sequence ID" value="EIJ40952.1"/>
    <property type="molecule type" value="Genomic_DNA"/>
</dbReference>
<proteinExistence type="predicted"/>
<dbReference type="HOGENOM" id="CLU_1080756_0_0_6"/>
<dbReference type="SMART" id="SM00450">
    <property type="entry name" value="RHOD"/>
    <property type="match status" value="1"/>
</dbReference>
<reference evidence="3 4" key="1">
    <citation type="submission" date="2011-11" db="EMBL/GenBank/DDBJ databases">
        <title>Improved High-Quality Draft sequence of Beggiatoa alba B18lD.</title>
        <authorList>
            <consortium name="US DOE Joint Genome Institute"/>
            <person name="Lucas S."/>
            <person name="Han J."/>
            <person name="Lapidus A."/>
            <person name="Cheng J.-F."/>
            <person name="Goodwin L."/>
            <person name="Pitluck S."/>
            <person name="Peters L."/>
            <person name="Mikhailova N."/>
            <person name="Held B."/>
            <person name="Detter J.C."/>
            <person name="Han C."/>
            <person name="Tapia R."/>
            <person name="Land M."/>
            <person name="Hauser L."/>
            <person name="Kyrpides N."/>
            <person name="Ivanova N."/>
            <person name="Pagani I."/>
            <person name="Samuel K."/>
            <person name="Teske A."/>
            <person name="Mueller J."/>
            <person name="Woyke T."/>
        </authorList>
    </citation>
    <scope>NUCLEOTIDE SEQUENCE [LARGE SCALE GENOMIC DNA]</scope>
    <source>
        <strain evidence="3 4">B18LD</strain>
    </source>
</reference>
<dbReference type="InterPro" id="IPR025508">
    <property type="entry name" value="DUF4395"/>
</dbReference>
<dbReference type="CDD" id="cd00158">
    <property type="entry name" value="RHOD"/>
    <property type="match status" value="1"/>
</dbReference>
<sequence>MSECKLSFQQMSLFQQGYQSYTPTELKQLEWGLRFTPAICSSITLIGLLTQSPLVLFAVSILGFWAFFFPAGHPMDLLYNHVVRHWFSAAKLPPNPFQRRLACLSAAVMNVIAGVLFLAALPVAAWVVGGILLVLQLIVITTHFCTLSWMYEGLMRALGKWTVPIELVQVEKLCQEGAILVDVRGADEFAQGHLPNALNIPLEQLPNYFAQLADKKVMLYCASGMRSFIASEMFQKQGYHNSYNIGAMARCQPVFAKQPATPAQSHLANQVV</sequence>
<dbReference type="PROSITE" id="PS50206">
    <property type="entry name" value="RHODANESE_3"/>
    <property type="match status" value="1"/>
</dbReference>
<organism evidence="3 4">
    <name type="scientific">Beggiatoa alba B18LD</name>
    <dbReference type="NCBI Taxonomy" id="395493"/>
    <lineage>
        <taxon>Bacteria</taxon>
        <taxon>Pseudomonadati</taxon>
        <taxon>Pseudomonadota</taxon>
        <taxon>Gammaproteobacteria</taxon>
        <taxon>Thiotrichales</taxon>
        <taxon>Thiotrichaceae</taxon>
        <taxon>Beggiatoa</taxon>
    </lineage>
</organism>
<keyword evidence="3" id="KW-0808">Transferase</keyword>
<dbReference type="eggNOG" id="COG0607">
    <property type="taxonomic scope" value="Bacteria"/>
</dbReference>
<dbReference type="PANTHER" id="PTHR43031:SF1">
    <property type="entry name" value="PYRIDINE NUCLEOTIDE-DISULPHIDE OXIDOREDUCTASE"/>
    <property type="match status" value="1"/>
</dbReference>
<dbReference type="Gene3D" id="3.40.250.10">
    <property type="entry name" value="Rhodanese-like domain"/>
    <property type="match status" value="1"/>
</dbReference>
<evidence type="ECO:0000313" key="4">
    <source>
        <dbReference type="Proteomes" id="UP000005744"/>
    </source>
</evidence>
<feature type="transmembrane region" description="Helical" evidence="1">
    <location>
        <begin position="126"/>
        <end position="151"/>
    </location>
</feature>
<keyword evidence="1" id="KW-1133">Transmembrane helix</keyword>
<feature type="domain" description="Rhodanese" evidence="2">
    <location>
        <begin position="174"/>
        <end position="256"/>
    </location>
</feature>
<protein>
    <submittedName>
        <fullName evidence="3">Rhodanese-related sulfurtransferase</fullName>
    </submittedName>
</protein>
<accession>I3CBF9</accession>